<organism evidence="4 5">
    <name type="scientific">Belliella alkalica</name>
    <dbReference type="NCBI Taxonomy" id="1730871"/>
    <lineage>
        <taxon>Bacteria</taxon>
        <taxon>Pseudomonadati</taxon>
        <taxon>Bacteroidota</taxon>
        <taxon>Cytophagia</taxon>
        <taxon>Cytophagales</taxon>
        <taxon>Cyclobacteriaceae</taxon>
        <taxon>Belliella</taxon>
    </lineage>
</organism>
<feature type="signal peptide" evidence="1">
    <location>
        <begin position="1"/>
        <end position="27"/>
    </location>
</feature>
<feature type="domain" description="Ig-like" evidence="3">
    <location>
        <begin position="986"/>
        <end position="1058"/>
    </location>
</feature>
<evidence type="ECO:0000259" key="3">
    <source>
        <dbReference type="Pfam" id="PF19081"/>
    </source>
</evidence>
<dbReference type="Pfam" id="PF19081">
    <property type="entry name" value="Ig_7"/>
    <property type="match status" value="2"/>
</dbReference>
<feature type="domain" description="DUF11" evidence="2">
    <location>
        <begin position="1145"/>
        <end position="1247"/>
    </location>
</feature>
<feature type="domain" description="Ig-like" evidence="3">
    <location>
        <begin position="398"/>
        <end position="470"/>
    </location>
</feature>
<protein>
    <submittedName>
        <fullName evidence="4">Uncharacterized protein</fullName>
    </submittedName>
</protein>
<dbReference type="NCBIfam" id="TIGR01451">
    <property type="entry name" value="B_ant_repeat"/>
    <property type="match status" value="2"/>
</dbReference>
<accession>A0ABS9VFS1</accession>
<feature type="domain" description="DUF11" evidence="2">
    <location>
        <begin position="1266"/>
        <end position="1335"/>
    </location>
</feature>
<dbReference type="InterPro" id="IPR044023">
    <property type="entry name" value="Ig_7"/>
</dbReference>
<dbReference type="Gene3D" id="2.60.40.3080">
    <property type="match status" value="1"/>
</dbReference>
<proteinExistence type="predicted"/>
<evidence type="ECO:0000313" key="5">
    <source>
        <dbReference type="Proteomes" id="UP001165430"/>
    </source>
</evidence>
<dbReference type="RefSeq" id="WP_241413878.1">
    <property type="nucleotide sequence ID" value="NZ_JAKZGO010000015.1"/>
</dbReference>
<dbReference type="PANTHER" id="PTHR34819:SF3">
    <property type="entry name" value="CELL SURFACE PROTEIN"/>
    <property type="match status" value="1"/>
</dbReference>
<dbReference type="InterPro" id="IPR051172">
    <property type="entry name" value="Chlamydia_OmcB"/>
</dbReference>
<evidence type="ECO:0000256" key="1">
    <source>
        <dbReference type="SAM" id="SignalP"/>
    </source>
</evidence>
<dbReference type="InterPro" id="IPR047589">
    <property type="entry name" value="DUF11_rpt"/>
</dbReference>
<dbReference type="InterPro" id="IPR001434">
    <property type="entry name" value="OmcB-like_DUF11"/>
</dbReference>
<comment type="caution">
    <text evidence="4">The sequence shown here is derived from an EMBL/GenBank/DDBJ whole genome shotgun (WGS) entry which is preliminary data.</text>
</comment>
<dbReference type="Pfam" id="PF01345">
    <property type="entry name" value="DUF11"/>
    <property type="match status" value="2"/>
</dbReference>
<sequence>MIKNIPYFKIYVFLFVAVFAFSNALNAQIVKSLADEVTFTSPNNKPVGQPTVLNPNNAINDTPGSFARLLATPGVILGLGSYDGVIELQFSEMLAANTTSYIRIDGDSDLLGALLGGSLGGALADVVGTLLLGRQQIRVEARNGNSIVLSRTSSQAGGFNTDNARLVTNQNGEFFLAVKPNQSYNRIRIFNNSISLIGLSQEFTLDVYNAFTLEGEDPCGQAQFTSFDATGINVDLLGLGSSGVNDPENAIDGNLNTFSSISPGLLSVGGTISQYFYFGGDAAPNDEIQVTISGTPSLLDVNLLGDIRFVAYNGSDVVFNETLSDLNTNLLGILQLDLLGLLSDGNQVNIPIQPGGEFDRFEIRLTTVLNLDVLESIRIHNVVKTPGRPTFENEDDANLLVCNTDEVTFSVLSQPGDIVNWYAQPIGGTSVFTGNDYFVGNVSRRTTFYAGITRADCPEESVRVAVTADIDTNPQVFVQGSQVFNVMVGESLQLPEAFAFNEDNTAVPTSYQGLSGAPFSGPDMAGPFPNGGRFVYRASATGDNCENFVDIVVNVLDLDDCPLVFIPQFANDGQEVTESSLLGIQLGTVTNPINAVDGDLSTFSLLEETVGTSLLGLTGETSQMLKWNVQVPAGNPVTVKLGRELAGVAQVAAGVYVQAFDNGEPVGPRVLADGNLVSVLNGFNEFNFTYTPTNFSGQAISYDAIKVGLLPLLNTLQTVRVYGAYFNETSTTAAVCEPNLFEIQTGFLSLIGGLDVASGLTGVFDPELAVDGDFDTFATLSNAVGVNIFSRLEIAYNYPAFVGDSLNVKIGIPTGLLDLSALEGFSIQRFLGNEAIGDPIAISSSLLSLTVLGGGSEGMLSLVTDVPFDRIQVLYGGLASVLEELRIFEIELITNSPVPGEFFDEDEEIWKLEICEGDLIDISDSDCEEVKFYTTADGSEEITPEEIALIKGPVEVVVFVQSVRYGCEVDSKRRELHIIIDATDPPVADADQAFCAVDNPTLAFIDIEGENILWYDAATDGNLLEITTPLVDGATYYASQTIEDGCESMERTAVTVSVGDIVPPTTDMAVQEFCVSDNPTIAQLQVVGNDIVWYDAIENGNILPINTPLVNGETYYASQRDEVSGCESSERLAVTVVLENCESFLNITKTASSPTVLAGENITYSITVSNSGLMFAENFVVTDEIPVGTGFISASNGGVFDNGVVTWDLDNLEVGGEIVLELVLSTLPDLTAGTIISNSAIASSTNNEGGPIESDPEDVTVETAADLNITKTATSATVLAGENISYTITISNNGPSDALHVMVSDMLPAGTTFVSADNGGMNDSGTVNWNLGTLA</sequence>
<dbReference type="PANTHER" id="PTHR34819">
    <property type="entry name" value="LARGE CYSTEINE-RICH PERIPLASMIC PROTEIN OMCB"/>
    <property type="match status" value="1"/>
</dbReference>
<dbReference type="EMBL" id="JAKZGO010000015">
    <property type="protein sequence ID" value="MCH7415014.1"/>
    <property type="molecule type" value="Genomic_DNA"/>
</dbReference>
<keyword evidence="5" id="KW-1185">Reference proteome</keyword>
<reference evidence="4" key="1">
    <citation type="submission" date="2022-03" db="EMBL/GenBank/DDBJ databases">
        <title>De novo assembled genomes of Belliella spp. (Cyclobacteriaceae) strains.</title>
        <authorList>
            <person name="Szabo A."/>
            <person name="Korponai K."/>
            <person name="Felfoldi T."/>
        </authorList>
    </citation>
    <scope>NUCLEOTIDE SEQUENCE</scope>
    <source>
        <strain evidence="4">DSM 111903</strain>
    </source>
</reference>
<keyword evidence="1" id="KW-0732">Signal</keyword>
<gene>
    <name evidence="4" type="ORF">MM213_16050</name>
</gene>
<evidence type="ECO:0000259" key="2">
    <source>
        <dbReference type="Pfam" id="PF01345"/>
    </source>
</evidence>
<feature type="chain" id="PRO_5046309483" evidence="1">
    <location>
        <begin position="28"/>
        <end position="1335"/>
    </location>
</feature>
<evidence type="ECO:0000313" key="4">
    <source>
        <dbReference type="EMBL" id="MCH7415014.1"/>
    </source>
</evidence>
<name>A0ABS9VFS1_9BACT</name>
<feature type="non-terminal residue" evidence="4">
    <location>
        <position position="1335"/>
    </location>
</feature>
<dbReference type="Proteomes" id="UP001165430">
    <property type="component" value="Unassembled WGS sequence"/>
</dbReference>